<comment type="pathway">
    <text evidence="1">Protein modification; protein ubiquitination.</text>
</comment>
<name>A0A6J8CJI9_MYTCO</name>
<dbReference type="SMART" id="SM00710">
    <property type="entry name" value="PbH1"/>
    <property type="match status" value="18"/>
</dbReference>
<organism evidence="6 7">
    <name type="scientific">Mytilus coruscus</name>
    <name type="common">Sea mussel</name>
    <dbReference type="NCBI Taxonomy" id="42192"/>
    <lineage>
        <taxon>Eukaryota</taxon>
        <taxon>Metazoa</taxon>
        <taxon>Spiralia</taxon>
        <taxon>Lophotrochozoa</taxon>
        <taxon>Mollusca</taxon>
        <taxon>Bivalvia</taxon>
        <taxon>Autobranchia</taxon>
        <taxon>Pteriomorphia</taxon>
        <taxon>Mytilida</taxon>
        <taxon>Mytiloidea</taxon>
        <taxon>Mytilidae</taxon>
        <taxon>Mytilinae</taxon>
        <taxon>Mytilus</taxon>
    </lineage>
</organism>
<dbReference type="InterPro" id="IPR051550">
    <property type="entry name" value="SCF-Subunits/Alg-Epimerases"/>
</dbReference>
<dbReference type="NCBIfam" id="TIGR03804">
    <property type="entry name" value="para_beta_helix"/>
    <property type="match status" value="1"/>
</dbReference>
<dbReference type="InterPro" id="IPR001810">
    <property type="entry name" value="F-box_dom"/>
</dbReference>
<dbReference type="GO" id="GO:0006511">
    <property type="term" value="P:ubiquitin-dependent protein catabolic process"/>
    <property type="evidence" value="ECO:0007669"/>
    <property type="project" value="TreeGrafter"/>
</dbReference>
<dbReference type="SMART" id="SM00256">
    <property type="entry name" value="FBOX"/>
    <property type="match status" value="1"/>
</dbReference>
<evidence type="ECO:0000256" key="4">
    <source>
        <dbReference type="SAM" id="MobiDB-lite"/>
    </source>
</evidence>
<dbReference type="Pfam" id="PF13229">
    <property type="entry name" value="Beta_helix"/>
    <property type="match status" value="2"/>
</dbReference>
<feature type="compositionally biased region" description="Polar residues" evidence="4">
    <location>
        <begin position="557"/>
        <end position="578"/>
    </location>
</feature>
<keyword evidence="7" id="KW-1185">Reference proteome</keyword>
<feature type="compositionally biased region" description="Basic and acidic residues" evidence="4">
    <location>
        <begin position="1152"/>
        <end position="1169"/>
    </location>
</feature>
<dbReference type="OrthoDB" id="427974at2759"/>
<accession>A0A6J8CJI9</accession>
<keyword evidence="3" id="KW-0833">Ubl conjugation pathway</keyword>
<reference evidence="6 7" key="1">
    <citation type="submission" date="2020-06" db="EMBL/GenBank/DDBJ databases">
        <authorList>
            <person name="Li R."/>
            <person name="Bekaert M."/>
        </authorList>
    </citation>
    <scope>NUCLEOTIDE SEQUENCE [LARGE SCALE GENOMIC DNA]</scope>
    <source>
        <strain evidence="7">wild</strain>
    </source>
</reference>
<protein>
    <submittedName>
        <fullName evidence="6">FBXO10</fullName>
    </submittedName>
</protein>
<keyword evidence="2" id="KW-0677">Repeat</keyword>
<dbReference type="InterPro" id="IPR039448">
    <property type="entry name" value="Beta_helix"/>
</dbReference>
<dbReference type="SUPFAM" id="SSF51126">
    <property type="entry name" value="Pectin lyase-like"/>
    <property type="match status" value="4"/>
</dbReference>
<dbReference type="Proteomes" id="UP000507470">
    <property type="component" value="Unassembled WGS sequence"/>
</dbReference>
<dbReference type="SUPFAM" id="SSF81383">
    <property type="entry name" value="F-box domain"/>
    <property type="match status" value="1"/>
</dbReference>
<dbReference type="PANTHER" id="PTHR22990:SF15">
    <property type="entry name" value="F-BOX ONLY PROTEIN 10"/>
    <property type="match status" value="1"/>
</dbReference>
<sequence length="1210" mass="132809">MSSPSVKAENRSKVLPGDKSGLPWEIWRIILSYLSAEDLCGSACVCKTWNDLVMSLDSTRWHELYLQCSDWKHPYWPLNTDSEPLSWRQAYRDQIMSIRFWSRYSKEPDPGTNCLYVLKRRKDRKVIRVGRDMEHSTLKSALAVANDYDRIEVYPGIYDEQFEMSSKIPFELIGVGELGSIILVVCIEQIGLTGRVSNLVFRAPWFTNFILKVRFGYLQVDNCILEDGMVYVQSPGSSHIKYCTFRHATVIFQHLTASIIENCEFSQTDTAAVTIEGYPKDDRNWSYNSLLEKISQNCNIKNFNRQKKDVAPFSAYSASTALTFGHKTLEKSYTFSTDHGDFDHRRKSICSSGKFSSMVTTEDHGNCGHSSNGSVHFESVINSDVLDYLPIPTAVLCDLPSFDMTTPSLLPKFDLSTCLSKSGNDNVKYGQNGKDNDLKPTISQSSEQMFSSQKTSTMGDNSCDQSALTVEKSALKLPEDSPSNVNGPSSSNVNGTSSSNENAPSSSNMNGPSSSNENAPSPSDYVNGDTIDSSRNCAHYVMENDARNLPDDDDTSSQHSNANSNHGNRSGLSGSSESLYREDSDEFDSGSVDSGNSNHHIGGSSTSSSDIEEVSYSSDDFSSEEESVIMLSHPDHQMPRSISSISLGADVQSICSQNQSEHIKIIEDNDMKKVLDEIRGCMIHRCRITQGKGGVVVALQAHAVISHCDINSVGYGIRCIQNSKVVILKNEIHHCRTSGIFMRLAASGVIAGNDIHSNCEAGIDIRKNADPIVQCNRIHHSKRSGIVVLGSGRGQIKSNEIYQNKEAGVYILYRGNPIVSKNHIHSGKAAGIAINEGGTGYIADNVISGNHWGGVDIRHGGDPVIVQNIICNGLSDGVVIGEKGKGSIENNVISGNSGCGVWVTTACQPMIHGNQINNNGSNGITFVNKTDLSHEGETMNVDIGEMTSQRSMQMWQLFNDEQPPPRRMCTRATVEYNSIYHNNGCGIKSNFGDELVIQCNAVHGNRRDGILLNQNSPVLVKDNSVTCNSGNGIITDNQGKIKIQGNGVYDNRDHGIISQCEVIIEDNDVVGNQRSAIQLDRNPSVKVVKNRIHSKSDKAITMTTISEGQIHDNTLFKGQRDPLQCSSDSKCIVKNNENVDMDIKTNASDDLNTSKHGKDFSLLKDPPARPHIEAPPTIIRAPANQITTVTRVTIPSDNQCQDGSKLCIIL</sequence>
<feature type="domain" description="F-box" evidence="5">
    <location>
        <begin position="16"/>
        <end position="64"/>
    </location>
</feature>
<dbReference type="Gene3D" id="1.20.1280.50">
    <property type="match status" value="1"/>
</dbReference>
<feature type="compositionally biased region" description="Low complexity" evidence="4">
    <location>
        <begin position="481"/>
        <end position="523"/>
    </location>
</feature>
<feature type="compositionally biased region" description="Low complexity" evidence="4">
    <location>
        <begin position="593"/>
        <end position="619"/>
    </location>
</feature>
<proteinExistence type="predicted"/>
<dbReference type="InterPro" id="IPR011050">
    <property type="entry name" value="Pectin_lyase_fold/virulence"/>
</dbReference>
<evidence type="ECO:0000259" key="5">
    <source>
        <dbReference type="PROSITE" id="PS50181"/>
    </source>
</evidence>
<dbReference type="EMBL" id="CACVKT020005464">
    <property type="protein sequence ID" value="CAC5395322.1"/>
    <property type="molecule type" value="Genomic_DNA"/>
</dbReference>
<dbReference type="InterPro" id="IPR036047">
    <property type="entry name" value="F-box-like_dom_sf"/>
</dbReference>
<gene>
    <name evidence="6" type="ORF">MCOR_30001</name>
</gene>
<evidence type="ECO:0000256" key="2">
    <source>
        <dbReference type="ARBA" id="ARBA00022737"/>
    </source>
</evidence>
<dbReference type="AlphaFoldDB" id="A0A6J8CJI9"/>
<dbReference type="PANTHER" id="PTHR22990">
    <property type="entry name" value="F-BOX ONLY PROTEIN"/>
    <property type="match status" value="1"/>
</dbReference>
<dbReference type="InterPro" id="IPR006626">
    <property type="entry name" value="PbH1"/>
</dbReference>
<feature type="region of interest" description="Disordered" evidence="4">
    <location>
        <begin position="424"/>
        <end position="532"/>
    </location>
</feature>
<dbReference type="InterPro" id="IPR012334">
    <property type="entry name" value="Pectin_lyas_fold"/>
</dbReference>
<dbReference type="Gene3D" id="2.160.20.10">
    <property type="entry name" value="Single-stranded right-handed beta-helix, Pectin lyase-like"/>
    <property type="match status" value="3"/>
</dbReference>
<feature type="compositionally biased region" description="Polar residues" evidence="4">
    <location>
        <begin position="441"/>
        <end position="468"/>
    </location>
</feature>
<evidence type="ECO:0000256" key="3">
    <source>
        <dbReference type="ARBA" id="ARBA00022786"/>
    </source>
</evidence>
<evidence type="ECO:0000313" key="7">
    <source>
        <dbReference type="Proteomes" id="UP000507470"/>
    </source>
</evidence>
<evidence type="ECO:0000256" key="1">
    <source>
        <dbReference type="ARBA" id="ARBA00004906"/>
    </source>
</evidence>
<dbReference type="InterPro" id="IPR022441">
    <property type="entry name" value="Para_beta_helix_rpt-2"/>
</dbReference>
<feature type="region of interest" description="Disordered" evidence="4">
    <location>
        <begin position="546"/>
        <end position="619"/>
    </location>
</feature>
<feature type="region of interest" description="Disordered" evidence="4">
    <location>
        <begin position="1146"/>
        <end position="1169"/>
    </location>
</feature>
<dbReference type="PROSITE" id="PS50181">
    <property type="entry name" value="FBOX"/>
    <property type="match status" value="1"/>
</dbReference>
<dbReference type="GO" id="GO:0042981">
    <property type="term" value="P:regulation of apoptotic process"/>
    <property type="evidence" value="ECO:0007669"/>
    <property type="project" value="TreeGrafter"/>
</dbReference>
<dbReference type="Pfam" id="PF00646">
    <property type="entry name" value="F-box"/>
    <property type="match status" value="1"/>
</dbReference>
<evidence type="ECO:0000313" key="6">
    <source>
        <dbReference type="EMBL" id="CAC5395322.1"/>
    </source>
</evidence>